<feature type="binding site" evidence="12">
    <location>
        <position position="260"/>
    </location>
    <ligand>
        <name>[4Fe-4S] cluster</name>
        <dbReference type="ChEBI" id="CHEBI:49883"/>
        <label>2</label>
        <note>4Fe-4S-substrate</note>
    </ligand>
</feature>
<keyword evidence="4 12" id="KW-0479">Metal-binding</keyword>
<dbReference type="OrthoDB" id="9763993at2"/>
<evidence type="ECO:0000256" key="5">
    <source>
        <dbReference type="ARBA" id="ARBA00022741"/>
    </source>
</evidence>
<evidence type="ECO:0000256" key="2">
    <source>
        <dbReference type="ARBA" id="ARBA00022485"/>
    </source>
</evidence>
<dbReference type="InterPro" id="IPR000385">
    <property type="entry name" value="MoaA_NifB_PqqE_Fe-S-bd_CS"/>
</dbReference>
<dbReference type="Pfam" id="PF04055">
    <property type="entry name" value="Radical_SAM"/>
    <property type="match status" value="1"/>
</dbReference>
<dbReference type="GO" id="GO:0061799">
    <property type="term" value="F:cyclic pyranopterin monophosphate synthase activity"/>
    <property type="evidence" value="ECO:0007669"/>
    <property type="project" value="TreeGrafter"/>
</dbReference>
<feature type="domain" description="Radical SAM core" evidence="13">
    <location>
        <begin position="12"/>
        <end position="235"/>
    </location>
</feature>
<dbReference type="Proteomes" id="UP000308917">
    <property type="component" value="Unassembled WGS sequence"/>
</dbReference>
<feature type="binding site" evidence="12">
    <location>
        <begin position="265"/>
        <end position="267"/>
    </location>
    <ligand>
        <name>GTP</name>
        <dbReference type="ChEBI" id="CHEBI:37565"/>
    </ligand>
</feature>
<keyword evidence="5 12" id="KW-0547">Nucleotide-binding</keyword>
<feature type="binding site" evidence="12">
    <location>
        <position position="163"/>
    </location>
    <ligand>
        <name>GTP</name>
        <dbReference type="ChEBI" id="CHEBI:37565"/>
    </ligand>
</feature>
<dbReference type="Pfam" id="PF06463">
    <property type="entry name" value="Mob_synth_C"/>
    <property type="match status" value="1"/>
</dbReference>
<dbReference type="PANTHER" id="PTHR22960">
    <property type="entry name" value="MOLYBDOPTERIN COFACTOR SYNTHESIS PROTEIN A"/>
    <property type="match status" value="1"/>
</dbReference>
<dbReference type="GO" id="GO:0046872">
    <property type="term" value="F:metal ion binding"/>
    <property type="evidence" value="ECO:0007669"/>
    <property type="project" value="UniProtKB-KW"/>
</dbReference>
<dbReference type="GO" id="GO:0006777">
    <property type="term" value="P:Mo-molybdopterin cofactor biosynthetic process"/>
    <property type="evidence" value="ECO:0007669"/>
    <property type="project" value="UniProtKB-UniRule"/>
</dbReference>
<dbReference type="EMBL" id="STFG01000009">
    <property type="protein sequence ID" value="THU01052.1"/>
    <property type="molecule type" value="Genomic_DNA"/>
</dbReference>
<dbReference type="CDD" id="cd01335">
    <property type="entry name" value="Radical_SAM"/>
    <property type="match status" value="1"/>
</dbReference>
<dbReference type="UniPathway" id="UPA00344"/>
<dbReference type="RefSeq" id="WP_136573568.1">
    <property type="nucleotide sequence ID" value="NZ_STFG01000009.1"/>
</dbReference>
<dbReference type="HAMAP" id="MF_01225_B">
    <property type="entry name" value="MoaA_B"/>
    <property type="match status" value="1"/>
</dbReference>
<feature type="binding site" evidence="12">
    <location>
        <position position="197"/>
    </location>
    <ligand>
        <name>S-adenosyl-L-methionine</name>
        <dbReference type="ChEBI" id="CHEBI:59789"/>
    </ligand>
</feature>
<keyword evidence="8 12" id="KW-0342">GTP-binding</keyword>
<dbReference type="InterPro" id="IPR007197">
    <property type="entry name" value="rSAM"/>
</dbReference>
<comment type="pathway">
    <text evidence="12">Cofactor biosynthesis; molybdopterin biosynthesis.</text>
</comment>
<feature type="binding site" evidence="12">
    <location>
        <position position="126"/>
    </location>
    <ligand>
        <name>S-adenosyl-L-methionine</name>
        <dbReference type="ChEBI" id="CHEBI:59789"/>
    </ligand>
</feature>
<dbReference type="SMART" id="SM00729">
    <property type="entry name" value="Elp3"/>
    <property type="match status" value="1"/>
</dbReference>
<evidence type="ECO:0000256" key="11">
    <source>
        <dbReference type="ARBA" id="ARBA00048697"/>
    </source>
</evidence>
<dbReference type="SFLD" id="SFLDS00029">
    <property type="entry name" value="Radical_SAM"/>
    <property type="match status" value="1"/>
</dbReference>
<keyword evidence="15" id="KW-1185">Reference proteome</keyword>
<dbReference type="SUPFAM" id="SSF102114">
    <property type="entry name" value="Radical SAM enzymes"/>
    <property type="match status" value="1"/>
</dbReference>
<evidence type="ECO:0000256" key="8">
    <source>
        <dbReference type="ARBA" id="ARBA00023134"/>
    </source>
</evidence>
<evidence type="ECO:0000256" key="4">
    <source>
        <dbReference type="ARBA" id="ARBA00022723"/>
    </source>
</evidence>
<sequence length="332" mass="36080">MNSSPTTPMIDSYGRKISYLRVSVTDRCDLRCNYCMPKGFKGFEEPAHWLTHAEMARVVGLFVRLGVSKVRLTGGEPLMRRGVAELAARITAMPQVRDLSLSTNATTLAKHAQDLKEAGVKRLNVSLDSLDAARFAEITGRDCLADVLAGLQAARQVGFTPIKLNCVVNAQTPAQDIEQLLQYALDNGFILRLIENMPIGSTGQQFQHANLTQMGSAIAARKFLVPALDTSDTGPARYWTSGQGGAPVLGVITPMSQHFCETCNRVRLTVDGTLHLCLGQENSVPLGRMLRDGADDEQLIAAINGGIAAKPERHEFNTKRAQVVRFMSQTGG</sequence>
<evidence type="ECO:0000313" key="14">
    <source>
        <dbReference type="EMBL" id="THU01052.1"/>
    </source>
</evidence>
<dbReference type="InterPro" id="IPR013483">
    <property type="entry name" value="MoaA"/>
</dbReference>
<comment type="similarity">
    <text evidence="12">Belongs to the radical SAM superfamily. MoaA family.</text>
</comment>
<comment type="catalytic activity">
    <reaction evidence="11 12">
        <text>GTP + AH2 + S-adenosyl-L-methionine = (8S)-3',8-cyclo-7,8-dihydroguanosine 5'-triphosphate + 5'-deoxyadenosine + L-methionine + A + H(+)</text>
        <dbReference type="Rhea" id="RHEA:49576"/>
        <dbReference type="ChEBI" id="CHEBI:13193"/>
        <dbReference type="ChEBI" id="CHEBI:15378"/>
        <dbReference type="ChEBI" id="CHEBI:17319"/>
        <dbReference type="ChEBI" id="CHEBI:17499"/>
        <dbReference type="ChEBI" id="CHEBI:37565"/>
        <dbReference type="ChEBI" id="CHEBI:57844"/>
        <dbReference type="ChEBI" id="CHEBI:59789"/>
        <dbReference type="ChEBI" id="CHEBI:131766"/>
        <dbReference type="EC" id="4.1.99.22"/>
    </reaction>
</comment>
<feature type="binding site" evidence="12">
    <location>
        <position position="102"/>
    </location>
    <ligand>
        <name>GTP</name>
        <dbReference type="ChEBI" id="CHEBI:37565"/>
    </ligand>
</feature>
<keyword evidence="10 12" id="KW-0456">Lyase</keyword>
<keyword evidence="2 12" id="KW-0004">4Fe-4S</keyword>
<evidence type="ECO:0000256" key="9">
    <source>
        <dbReference type="ARBA" id="ARBA00023150"/>
    </source>
</evidence>
<dbReference type="SFLD" id="SFLDG01386">
    <property type="entry name" value="main_SPASM_domain-containing"/>
    <property type="match status" value="1"/>
</dbReference>
<dbReference type="PANTHER" id="PTHR22960:SF0">
    <property type="entry name" value="MOLYBDENUM COFACTOR BIOSYNTHESIS PROTEIN 1"/>
    <property type="match status" value="1"/>
</dbReference>
<dbReference type="SFLD" id="SFLDG01067">
    <property type="entry name" value="SPASM/twitch_domain_containing"/>
    <property type="match status" value="1"/>
</dbReference>
<proteinExistence type="inferred from homology"/>
<reference evidence="14 15" key="1">
    <citation type="journal article" date="2015" name="Antonie Van Leeuwenhoek">
        <title>Lampropedia puyangensis sp. nov., isolated from symptomatic bark of Populus ? euramericana canker and emended description of Lampropedia hyalina (Ehrenberg 1832) Lee et al. 2004.</title>
        <authorList>
            <person name="Li Y."/>
            <person name="Wang T."/>
            <person name="Piao C.G."/>
            <person name="Wang L.F."/>
            <person name="Tian G.Z."/>
            <person name="Zhu T.H."/>
            <person name="Guo M.W."/>
        </authorList>
    </citation>
    <scope>NUCLEOTIDE SEQUENCE [LARGE SCALE GENOMIC DNA]</scope>
    <source>
        <strain evidence="14 15">2-bin</strain>
    </source>
</reference>
<dbReference type="NCBIfam" id="TIGR02666">
    <property type="entry name" value="moaA"/>
    <property type="match status" value="1"/>
</dbReference>
<evidence type="ECO:0000313" key="15">
    <source>
        <dbReference type="Proteomes" id="UP000308917"/>
    </source>
</evidence>
<keyword evidence="7 12" id="KW-0411">Iron-sulfur</keyword>
<feature type="binding site" evidence="12">
    <location>
        <position position="28"/>
    </location>
    <ligand>
        <name>[4Fe-4S] cluster</name>
        <dbReference type="ChEBI" id="CHEBI:49883"/>
        <label>1</label>
        <note>4Fe-4S-S-AdoMet</note>
    </ligand>
</feature>
<name>A0A4S8F6S3_9BURK</name>
<evidence type="ECO:0000256" key="7">
    <source>
        <dbReference type="ARBA" id="ARBA00023014"/>
    </source>
</evidence>
<feature type="binding site" evidence="12">
    <location>
        <position position="34"/>
    </location>
    <ligand>
        <name>S-adenosyl-L-methionine</name>
        <dbReference type="ChEBI" id="CHEBI:59789"/>
    </ligand>
</feature>
<feature type="binding site" evidence="12">
    <location>
        <position position="71"/>
    </location>
    <ligand>
        <name>GTP</name>
        <dbReference type="ChEBI" id="CHEBI:37565"/>
    </ligand>
</feature>
<comment type="subunit">
    <text evidence="12">Monomer and homodimer.</text>
</comment>
<protein>
    <recommendedName>
        <fullName evidence="1 12">GTP 3',8-cyclase</fullName>
        <ecNumber evidence="1 12">4.1.99.22</ecNumber>
    </recommendedName>
    <alternativeName>
        <fullName evidence="12">Molybdenum cofactor biosynthesis protein A</fullName>
    </alternativeName>
</protein>
<dbReference type="GO" id="GO:0051539">
    <property type="term" value="F:4 iron, 4 sulfur cluster binding"/>
    <property type="evidence" value="ECO:0007669"/>
    <property type="project" value="UniProtKB-UniRule"/>
</dbReference>
<comment type="function">
    <text evidence="12">Catalyzes the cyclization of GTP to (8S)-3',8-cyclo-7,8-dihydroguanosine 5'-triphosphate.</text>
</comment>
<dbReference type="GO" id="GO:0005525">
    <property type="term" value="F:GTP binding"/>
    <property type="evidence" value="ECO:0007669"/>
    <property type="project" value="UniProtKB-UniRule"/>
</dbReference>
<dbReference type="PROSITE" id="PS01305">
    <property type="entry name" value="MOAA_NIFB_PQQE"/>
    <property type="match status" value="1"/>
</dbReference>
<feature type="binding site" evidence="12">
    <location>
        <position position="35"/>
    </location>
    <ligand>
        <name>[4Fe-4S] cluster</name>
        <dbReference type="ChEBI" id="CHEBI:49883"/>
        <label>1</label>
        <note>4Fe-4S-S-AdoMet</note>
    </ligand>
</feature>
<evidence type="ECO:0000256" key="1">
    <source>
        <dbReference type="ARBA" id="ARBA00012167"/>
    </source>
</evidence>
<evidence type="ECO:0000259" key="13">
    <source>
        <dbReference type="PROSITE" id="PS51918"/>
    </source>
</evidence>
<feature type="binding site" evidence="12">
    <location>
        <position position="21"/>
    </location>
    <ligand>
        <name>GTP</name>
        <dbReference type="ChEBI" id="CHEBI:37565"/>
    </ligand>
</feature>
<dbReference type="InterPro" id="IPR006638">
    <property type="entry name" value="Elp3/MiaA/NifB-like_rSAM"/>
</dbReference>
<dbReference type="GO" id="GO:0061798">
    <property type="term" value="F:GTP 3',8'-cyclase activity"/>
    <property type="evidence" value="ECO:0007669"/>
    <property type="project" value="UniProtKB-UniRule"/>
</dbReference>
<dbReference type="InterPro" id="IPR058240">
    <property type="entry name" value="rSAM_sf"/>
</dbReference>
<dbReference type="InterPro" id="IPR013785">
    <property type="entry name" value="Aldolase_TIM"/>
</dbReference>
<dbReference type="SFLD" id="SFLDG01383">
    <property type="entry name" value="cyclic_pyranopterin_phosphate"/>
    <property type="match status" value="1"/>
</dbReference>
<accession>A0A4S8F6S3</accession>
<keyword evidence="3 12" id="KW-0949">S-adenosyl-L-methionine</keyword>
<keyword evidence="9 12" id="KW-0501">Molybdenum cofactor biosynthesis</keyword>
<keyword evidence="6 12" id="KW-0408">Iron</keyword>
<dbReference type="InterPro" id="IPR040064">
    <property type="entry name" value="MoaA-like"/>
</dbReference>
<feature type="binding site" evidence="12">
    <location>
        <position position="263"/>
    </location>
    <ligand>
        <name>[4Fe-4S] cluster</name>
        <dbReference type="ChEBI" id="CHEBI:49883"/>
        <label>2</label>
        <note>4Fe-4S-substrate</note>
    </ligand>
</feature>
<dbReference type="CDD" id="cd21117">
    <property type="entry name" value="Twitch_MoaA"/>
    <property type="match status" value="1"/>
</dbReference>
<feature type="binding site" evidence="12">
    <location>
        <position position="75"/>
    </location>
    <ligand>
        <name>S-adenosyl-L-methionine</name>
        <dbReference type="ChEBI" id="CHEBI:59789"/>
    </ligand>
</feature>
<dbReference type="InterPro" id="IPR010505">
    <property type="entry name" value="MoaA_twitch"/>
</dbReference>
<comment type="cofactor">
    <cofactor evidence="12">
        <name>[4Fe-4S] cluster</name>
        <dbReference type="ChEBI" id="CHEBI:49883"/>
    </cofactor>
    <text evidence="12">Binds 2 [4Fe-4S] clusters. Binds 1 [4Fe-4S] cluster coordinated with 3 cysteines and an exchangeable S-adenosyl-L-methionine and 1 [4Fe-4S] cluster coordinated with 3 cysteines and the GTP-derived substrate.</text>
</comment>
<evidence type="ECO:0000256" key="6">
    <source>
        <dbReference type="ARBA" id="ARBA00023004"/>
    </source>
</evidence>
<gene>
    <name evidence="12 14" type="primary">moaA</name>
    <name evidence="14" type="ORF">E9531_09735</name>
</gene>
<dbReference type="InterPro" id="IPR050105">
    <property type="entry name" value="MoCo_biosynth_MoaA/MoaC"/>
</dbReference>
<evidence type="ECO:0000256" key="12">
    <source>
        <dbReference type="HAMAP-Rule" id="MF_01225"/>
    </source>
</evidence>
<evidence type="ECO:0000256" key="3">
    <source>
        <dbReference type="ARBA" id="ARBA00022691"/>
    </source>
</evidence>
<dbReference type="AlphaFoldDB" id="A0A4S8F6S3"/>
<feature type="binding site" evidence="12">
    <location>
        <position position="277"/>
    </location>
    <ligand>
        <name>[4Fe-4S] cluster</name>
        <dbReference type="ChEBI" id="CHEBI:49883"/>
        <label>2</label>
        <note>4Fe-4S-substrate</note>
    </ligand>
</feature>
<dbReference type="EC" id="4.1.99.22" evidence="1 12"/>
<dbReference type="GO" id="GO:1904047">
    <property type="term" value="F:S-adenosyl-L-methionine binding"/>
    <property type="evidence" value="ECO:0007669"/>
    <property type="project" value="UniProtKB-UniRule"/>
</dbReference>
<feature type="binding site" evidence="12">
    <location>
        <position position="32"/>
    </location>
    <ligand>
        <name>[4Fe-4S] cluster</name>
        <dbReference type="ChEBI" id="CHEBI:49883"/>
        <label>1</label>
        <note>4Fe-4S-S-AdoMet</note>
    </ligand>
</feature>
<evidence type="ECO:0000256" key="10">
    <source>
        <dbReference type="ARBA" id="ARBA00023239"/>
    </source>
</evidence>
<dbReference type="Gene3D" id="3.20.20.70">
    <property type="entry name" value="Aldolase class I"/>
    <property type="match status" value="1"/>
</dbReference>
<dbReference type="PROSITE" id="PS51918">
    <property type="entry name" value="RADICAL_SAM"/>
    <property type="match status" value="1"/>
</dbReference>
<organism evidence="14 15">
    <name type="scientific">Lampropedia puyangensis</name>
    <dbReference type="NCBI Taxonomy" id="1330072"/>
    <lineage>
        <taxon>Bacteria</taxon>
        <taxon>Pseudomonadati</taxon>
        <taxon>Pseudomonadota</taxon>
        <taxon>Betaproteobacteria</taxon>
        <taxon>Burkholderiales</taxon>
        <taxon>Comamonadaceae</taxon>
        <taxon>Lampropedia</taxon>
    </lineage>
</organism>
<comment type="caution">
    <text evidence="14">The sequence shown here is derived from an EMBL/GenBank/DDBJ whole genome shotgun (WGS) entry which is preliminary data.</text>
</comment>